<gene>
    <name evidence="3" type="ORF">MmiHf6_01980</name>
</gene>
<sequence>MTNTKAKNRLFSRLPIFLGIVLVLLVLGLGTAAASNEFDITNGNITIVKVQDEDKLNIGYNDGEHDIIAYVSISEIITITQSNSEKTSFIIVVDTTGFSNPPEIQIKLDGVNISNSTSSAMSLKGGASFRVILSGDNFLTGGVLNGAGQAGLEVSPDSKLTISGDGSLTVKGGDGSSYGNCYGGGGAGIGTHGGASEGVIGHPSENVGIITIKGGIVTATGGKGAWSGNGAGIGSGSGGVYNGSSPNAVGDSGDVTQITIDGSKTDIIVTSGGIGPGLPGTNPISNGKSGSGNVIITSGNVLILSQPNNNVEFKNADGDPIYPISFFVNKGGKGEAGVKVTAGSYMAYTRENSSFLGGEVGTVTMWLPLNDKTEFEYEKESYDTISRNYAVTDNNPLFKVNLLNSEFKFETESPIYLRNGSSDYEVKTSISSKIEILTDSDGSGLTIDNNNVLDATNTMTGKYDIELKATSDDSNDDYDYFIEKIFTVYVWDFETDEPATGTVNSEYNDKIEIDVGSGEHIDCEFVLSDSTSHVLTDIGLTLNPDGTITGTPTGSGSFSIIVEATTSGCYLGSKEFDLIIQDEVKTSGSKGGSGFGSATVTQSNTSGTTTQSNETVSNTTATGNSTLTDNTNEPENNQNESDSNQSANENGYSDDNSSSSLLVFGIAAAVIAVLAVAGVYFYKKN</sequence>
<accession>A0AA96V7F1</accession>
<feature type="transmembrane region" description="Helical" evidence="2">
    <location>
        <begin position="661"/>
        <end position="682"/>
    </location>
</feature>
<evidence type="ECO:0000256" key="2">
    <source>
        <dbReference type="SAM" id="Phobius"/>
    </source>
</evidence>
<evidence type="ECO:0000313" key="3">
    <source>
        <dbReference type="EMBL" id="WNY22906.1"/>
    </source>
</evidence>
<dbReference type="InterPro" id="IPR013783">
    <property type="entry name" value="Ig-like_fold"/>
</dbReference>
<proteinExistence type="predicted"/>
<dbReference type="AlphaFoldDB" id="A0AA96V7F1"/>
<dbReference type="Proteomes" id="UP001302978">
    <property type="component" value="Chromosome"/>
</dbReference>
<dbReference type="Gene3D" id="2.60.40.10">
    <property type="entry name" value="Immunoglobulins"/>
    <property type="match status" value="1"/>
</dbReference>
<reference evidence="3 4" key="1">
    <citation type="submission" date="2023-07" db="EMBL/GenBank/DDBJ databases">
        <title>Closed genoem sequence of Methanomicrococcus sp. Hf6.</title>
        <authorList>
            <person name="Poehlein A."/>
            <person name="Protasov E."/>
            <person name="Platt K."/>
            <person name="Reeh H."/>
            <person name="Daniel R."/>
            <person name="Brune A."/>
        </authorList>
    </citation>
    <scope>NUCLEOTIDE SEQUENCE [LARGE SCALE GENOMIC DNA]</scope>
    <source>
        <strain evidence="3 4">Hf6</strain>
    </source>
</reference>
<organism evidence="3 4">
    <name type="scientific">Methanimicrococcus hongohii</name>
    <dbReference type="NCBI Taxonomy" id="3028295"/>
    <lineage>
        <taxon>Archaea</taxon>
        <taxon>Methanobacteriati</taxon>
        <taxon>Methanobacteriota</taxon>
        <taxon>Stenosarchaea group</taxon>
        <taxon>Methanomicrobia</taxon>
        <taxon>Methanosarcinales</taxon>
        <taxon>Methanosarcinaceae</taxon>
        <taxon>Methanimicrococcus</taxon>
    </lineage>
</organism>
<keyword evidence="4" id="KW-1185">Reference proteome</keyword>
<feature type="region of interest" description="Disordered" evidence="1">
    <location>
        <begin position="588"/>
        <end position="654"/>
    </location>
</feature>
<feature type="compositionally biased region" description="Low complexity" evidence="1">
    <location>
        <begin position="633"/>
        <end position="650"/>
    </location>
</feature>
<feature type="compositionally biased region" description="Polar residues" evidence="1">
    <location>
        <begin position="617"/>
        <end position="631"/>
    </location>
</feature>
<keyword evidence="2" id="KW-0472">Membrane</keyword>
<dbReference type="KEGG" id="mehf:MmiHf6_01980"/>
<protein>
    <submittedName>
        <fullName evidence="3">Uncharacterized protein</fullName>
    </submittedName>
</protein>
<evidence type="ECO:0000256" key="1">
    <source>
        <dbReference type="SAM" id="MobiDB-lite"/>
    </source>
</evidence>
<dbReference type="EMBL" id="CP131059">
    <property type="protein sequence ID" value="WNY22906.1"/>
    <property type="molecule type" value="Genomic_DNA"/>
</dbReference>
<feature type="compositionally biased region" description="Low complexity" evidence="1">
    <location>
        <begin position="596"/>
        <end position="616"/>
    </location>
</feature>
<dbReference type="GeneID" id="85194641"/>
<keyword evidence="2" id="KW-0812">Transmembrane</keyword>
<dbReference type="RefSeq" id="WP_316557882.1">
    <property type="nucleotide sequence ID" value="NZ_CP131059.1"/>
</dbReference>
<name>A0AA96V7F1_9EURY</name>
<keyword evidence="2" id="KW-1133">Transmembrane helix</keyword>
<evidence type="ECO:0000313" key="4">
    <source>
        <dbReference type="Proteomes" id="UP001302978"/>
    </source>
</evidence>